<dbReference type="STRING" id="582667.SAMN05192568_102612"/>
<dbReference type="EMBL" id="FOTK01000026">
    <property type="protein sequence ID" value="SFM30349.1"/>
    <property type="molecule type" value="Genomic_DNA"/>
</dbReference>
<evidence type="ECO:0000313" key="2">
    <source>
        <dbReference type="EMBL" id="SFM30349.1"/>
    </source>
</evidence>
<dbReference type="RefSeq" id="WP_244537254.1">
    <property type="nucleotide sequence ID" value="NZ_FOTK01000026.1"/>
</dbReference>
<evidence type="ECO:0000259" key="1">
    <source>
        <dbReference type="Pfam" id="PF07005"/>
    </source>
</evidence>
<dbReference type="SUPFAM" id="SSF142764">
    <property type="entry name" value="YgbK-like"/>
    <property type="match status" value="1"/>
</dbReference>
<evidence type="ECO:0000313" key="3">
    <source>
        <dbReference type="Proteomes" id="UP000199048"/>
    </source>
</evidence>
<accession>A0A1I4PRJ0</accession>
<protein>
    <submittedName>
        <fullName evidence="2">Putative sugar-binding N-terminal domain-containing protein</fullName>
    </submittedName>
</protein>
<keyword evidence="3" id="KW-1185">Reference proteome</keyword>
<dbReference type="Pfam" id="PF07005">
    <property type="entry name" value="SBD_N"/>
    <property type="match status" value="1"/>
</dbReference>
<reference evidence="3" key="1">
    <citation type="submission" date="2016-10" db="EMBL/GenBank/DDBJ databases">
        <authorList>
            <person name="Varghese N."/>
            <person name="Submissions S."/>
        </authorList>
    </citation>
    <scope>NUCLEOTIDE SEQUENCE [LARGE SCALE GENOMIC DNA]</scope>
    <source>
        <strain evidence="3">BL36</strain>
    </source>
</reference>
<dbReference type="AlphaFoldDB" id="A0A1I4PRJ0"/>
<feature type="domain" description="Four-carbon acid sugar kinase N-terminal" evidence="1">
    <location>
        <begin position="1"/>
        <end position="173"/>
    </location>
</feature>
<organism evidence="2 3">
    <name type="scientific">Methylobacterium pseudosasicola</name>
    <dbReference type="NCBI Taxonomy" id="582667"/>
    <lineage>
        <taxon>Bacteria</taxon>
        <taxon>Pseudomonadati</taxon>
        <taxon>Pseudomonadota</taxon>
        <taxon>Alphaproteobacteria</taxon>
        <taxon>Hyphomicrobiales</taxon>
        <taxon>Methylobacteriaceae</taxon>
        <taxon>Methylobacterium</taxon>
    </lineage>
</organism>
<dbReference type="Gene3D" id="3.40.50.10840">
    <property type="entry name" value="Putative sugar-binding, N-terminal domain"/>
    <property type="match status" value="1"/>
</dbReference>
<sequence>MLVKAGMRTIQTIGVPQRPIAPDVDAVVIALKSRTNPAEEAVSMSLGALEWLRSQGVRQVYFKYCSTFDSTPAGNIGPVADALLDAVGSDFSIVCPAFPTNGRTIYKGNLFVGDVPLAESGMHHHPLTPMTDSNLVRVMASQTRRKVGLTDRSIVGRGAPAIRESFDRLRREGFGKPDKR</sequence>
<proteinExistence type="predicted"/>
<name>A0A1I4PRJ0_9HYPH</name>
<dbReference type="InterPro" id="IPR010737">
    <property type="entry name" value="4-carb_acid_sugar_kinase_N"/>
</dbReference>
<dbReference type="Proteomes" id="UP000199048">
    <property type="component" value="Unassembled WGS sequence"/>
</dbReference>
<gene>
    <name evidence="2" type="ORF">SAMN05192568_102612</name>
</gene>
<dbReference type="InterPro" id="IPR037051">
    <property type="entry name" value="4-carb_acid_sugar_kinase_N_sf"/>
</dbReference>